<dbReference type="InterPro" id="IPR000843">
    <property type="entry name" value="HTH_LacI"/>
</dbReference>
<dbReference type="Pfam" id="PF00356">
    <property type="entry name" value="LacI"/>
    <property type="match status" value="1"/>
</dbReference>
<dbReference type="PANTHER" id="PTHR30146">
    <property type="entry name" value="LACI-RELATED TRANSCRIPTIONAL REPRESSOR"/>
    <property type="match status" value="1"/>
</dbReference>
<dbReference type="Proteomes" id="UP000677913">
    <property type="component" value="Unassembled WGS sequence"/>
</dbReference>
<evidence type="ECO:0000259" key="4">
    <source>
        <dbReference type="PROSITE" id="PS50932"/>
    </source>
</evidence>
<protein>
    <submittedName>
        <fullName evidence="5">LacI family DNA-binding transcriptional regulator</fullName>
    </submittedName>
</protein>
<dbReference type="SUPFAM" id="SSF53822">
    <property type="entry name" value="Periplasmic binding protein-like I"/>
    <property type="match status" value="1"/>
</dbReference>
<dbReference type="AlphaFoldDB" id="A0A8J8BCP3"/>
<comment type="caution">
    <text evidence="5">The sequence shown here is derived from an EMBL/GenBank/DDBJ whole genome shotgun (WGS) entry which is preliminary data.</text>
</comment>
<dbReference type="Gene3D" id="1.10.260.40">
    <property type="entry name" value="lambda repressor-like DNA-binding domains"/>
    <property type="match status" value="1"/>
</dbReference>
<name>A0A8J8BCP3_9ACTN</name>
<dbReference type="InterPro" id="IPR010982">
    <property type="entry name" value="Lambda_DNA-bd_dom_sf"/>
</dbReference>
<keyword evidence="6" id="KW-1185">Reference proteome</keyword>
<keyword evidence="2 5" id="KW-0238">DNA-binding</keyword>
<proteinExistence type="predicted"/>
<keyword evidence="3" id="KW-0804">Transcription</keyword>
<evidence type="ECO:0000313" key="5">
    <source>
        <dbReference type="EMBL" id="MBS2963321.1"/>
    </source>
</evidence>
<reference evidence="5" key="1">
    <citation type="submission" date="2021-04" db="EMBL/GenBank/DDBJ databases">
        <title>Genome based classification of Actinospica acidithermotolerans sp. nov., an actinobacterium isolated from an Indonesian hot spring.</title>
        <authorList>
            <person name="Kusuma A.B."/>
            <person name="Putra K.E."/>
            <person name="Nafisah S."/>
            <person name="Loh J."/>
            <person name="Nouioui I."/>
            <person name="Goodfellow M."/>
        </authorList>
    </citation>
    <scope>NUCLEOTIDE SEQUENCE</scope>
    <source>
        <strain evidence="5">DSM 45618</strain>
    </source>
</reference>
<dbReference type="GO" id="GO:0003700">
    <property type="term" value="F:DNA-binding transcription factor activity"/>
    <property type="evidence" value="ECO:0007669"/>
    <property type="project" value="TreeGrafter"/>
</dbReference>
<dbReference type="SUPFAM" id="SSF47413">
    <property type="entry name" value="lambda repressor-like DNA-binding domains"/>
    <property type="match status" value="1"/>
</dbReference>
<dbReference type="GO" id="GO:0000976">
    <property type="term" value="F:transcription cis-regulatory region binding"/>
    <property type="evidence" value="ECO:0007669"/>
    <property type="project" value="TreeGrafter"/>
</dbReference>
<dbReference type="SMART" id="SM00354">
    <property type="entry name" value="HTH_LACI"/>
    <property type="match status" value="1"/>
</dbReference>
<accession>A0A8J8BCP3</accession>
<evidence type="ECO:0000256" key="1">
    <source>
        <dbReference type="ARBA" id="ARBA00023015"/>
    </source>
</evidence>
<organism evidence="5 6">
    <name type="scientific">Actinocrinis puniceicyclus</name>
    <dbReference type="NCBI Taxonomy" id="977794"/>
    <lineage>
        <taxon>Bacteria</taxon>
        <taxon>Bacillati</taxon>
        <taxon>Actinomycetota</taxon>
        <taxon>Actinomycetes</taxon>
        <taxon>Catenulisporales</taxon>
        <taxon>Actinospicaceae</taxon>
        <taxon>Actinocrinis</taxon>
    </lineage>
</organism>
<dbReference type="PANTHER" id="PTHR30146:SF109">
    <property type="entry name" value="HTH-TYPE TRANSCRIPTIONAL REGULATOR GALS"/>
    <property type="match status" value="1"/>
</dbReference>
<dbReference type="Gene3D" id="3.40.50.2300">
    <property type="match status" value="2"/>
</dbReference>
<dbReference type="EMBL" id="JAGSXH010000024">
    <property type="protein sequence ID" value="MBS2963321.1"/>
    <property type="molecule type" value="Genomic_DNA"/>
</dbReference>
<evidence type="ECO:0000256" key="2">
    <source>
        <dbReference type="ARBA" id="ARBA00023125"/>
    </source>
</evidence>
<keyword evidence="1" id="KW-0805">Transcription regulation</keyword>
<gene>
    <name evidence="5" type="ORF">KGA66_09710</name>
</gene>
<evidence type="ECO:0000256" key="3">
    <source>
        <dbReference type="ARBA" id="ARBA00023163"/>
    </source>
</evidence>
<dbReference type="CDD" id="cd01392">
    <property type="entry name" value="HTH_LacI"/>
    <property type="match status" value="1"/>
</dbReference>
<dbReference type="PRINTS" id="PR00036">
    <property type="entry name" value="HTHLACI"/>
</dbReference>
<dbReference type="PROSITE" id="PS50932">
    <property type="entry name" value="HTH_LACI_2"/>
    <property type="match status" value="1"/>
</dbReference>
<evidence type="ECO:0000313" key="6">
    <source>
        <dbReference type="Proteomes" id="UP000677913"/>
    </source>
</evidence>
<dbReference type="PROSITE" id="PS00356">
    <property type="entry name" value="HTH_LACI_1"/>
    <property type="match status" value="1"/>
</dbReference>
<dbReference type="InterPro" id="IPR028082">
    <property type="entry name" value="Peripla_BP_I"/>
</dbReference>
<dbReference type="InterPro" id="IPR046335">
    <property type="entry name" value="LacI/GalR-like_sensor"/>
</dbReference>
<dbReference type="CDD" id="cd06267">
    <property type="entry name" value="PBP1_LacI_sugar_binding-like"/>
    <property type="match status" value="1"/>
</dbReference>
<sequence>MPQQTDTAPAVGNHLDKAQFGKPTLADVAALAGVSEATASRVLNGSARVSIGARSHVEDAMARLGYVRWRAPRAQTSRSGSVAAIVTESSARFFSDPFFARLLWGASRTLSAAGLQLAFLVVHDQNEYAAAERYIRRGSADGVMLVSAHGRDPLLLTLQAAGIPTVVCGRPLVPCGAWYVDADNAGGARTAVGHLLRAGRRRVVTIAGPRDMAVGIDRLSGYRDMLEAAGLPALIGYGDFSQASGEHAMTRLLERRPDLDAVFAASDLMAAGALRALRRAGRRVPEDVAVVGFDDDPIAQHTMPPLTTVRQPVEEQGAVMARHVMALIEHESISETQNKLPTSLVQRESA</sequence>
<feature type="domain" description="HTH lacI-type" evidence="4">
    <location>
        <begin position="23"/>
        <end position="79"/>
    </location>
</feature>
<dbReference type="Pfam" id="PF13377">
    <property type="entry name" value="Peripla_BP_3"/>
    <property type="match status" value="1"/>
</dbReference>